<dbReference type="EC" id="2.6.1.-" evidence="6"/>
<dbReference type="GO" id="GO:0008483">
    <property type="term" value="F:transaminase activity"/>
    <property type="evidence" value="ECO:0007669"/>
    <property type="project" value="UniProtKB-KW"/>
</dbReference>
<evidence type="ECO:0000313" key="8">
    <source>
        <dbReference type="EMBL" id="TWU55439.1"/>
    </source>
</evidence>
<evidence type="ECO:0000256" key="4">
    <source>
        <dbReference type="ARBA" id="ARBA00022679"/>
    </source>
</evidence>
<evidence type="ECO:0000256" key="5">
    <source>
        <dbReference type="ARBA" id="ARBA00022898"/>
    </source>
</evidence>
<dbReference type="GO" id="GO:0030170">
    <property type="term" value="F:pyridoxal phosphate binding"/>
    <property type="evidence" value="ECO:0007669"/>
    <property type="project" value="InterPro"/>
</dbReference>
<gene>
    <name evidence="8" type="ORF">Poly59_17370</name>
</gene>
<keyword evidence="4 6" id="KW-0808">Transferase</keyword>
<dbReference type="PROSITE" id="PS00105">
    <property type="entry name" value="AA_TRANSFER_CLASS_1"/>
    <property type="match status" value="1"/>
</dbReference>
<accession>A0A5C6F6I7</accession>
<evidence type="ECO:0000256" key="2">
    <source>
        <dbReference type="ARBA" id="ARBA00007441"/>
    </source>
</evidence>
<reference evidence="8 9" key="1">
    <citation type="submission" date="2019-02" db="EMBL/GenBank/DDBJ databases">
        <title>Deep-cultivation of Planctomycetes and their phenomic and genomic characterization uncovers novel biology.</title>
        <authorList>
            <person name="Wiegand S."/>
            <person name="Jogler M."/>
            <person name="Boedeker C."/>
            <person name="Pinto D."/>
            <person name="Vollmers J."/>
            <person name="Rivas-Marin E."/>
            <person name="Kohn T."/>
            <person name="Peeters S.H."/>
            <person name="Heuer A."/>
            <person name="Rast P."/>
            <person name="Oberbeckmann S."/>
            <person name="Bunk B."/>
            <person name="Jeske O."/>
            <person name="Meyerdierks A."/>
            <person name="Storesund J.E."/>
            <person name="Kallscheuer N."/>
            <person name="Luecker S."/>
            <person name="Lage O.M."/>
            <person name="Pohl T."/>
            <person name="Merkel B.J."/>
            <person name="Hornburger P."/>
            <person name="Mueller R.-W."/>
            <person name="Bruemmer F."/>
            <person name="Labrenz M."/>
            <person name="Spormann A.M."/>
            <person name="Op Den Camp H."/>
            <person name="Overmann J."/>
            <person name="Amann R."/>
            <person name="Jetten M.S.M."/>
            <person name="Mascher T."/>
            <person name="Medema M.H."/>
            <person name="Devos D.P."/>
            <person name="Kaster A.-K."/>
            <person name="Ovreas L."/>
            <person name="Rohde M."/>
            <person name="Galperin M.Y."/>
            <person name="Jogler C."/>
        </authorList>
    </citation>
    <scope>NUCLEOTIDE SEQUENCE [LARGE SCALE GENOMIC DNA]</scope>
    <source>
        <strain evidence="8 9">Poly59</strain>
    </source>
</reference>
<name>A0A5C6F6I7_9BACT</name>
<dbReference type="AlphaFoldDB" id="A0A5C6F6I7"/>
<dbReference type="PANTHER" id="PTHR46383:SF3">
    <property type="entry name" value="ASPARTATE AMINOTRANSFERASE-RELATED"/>
    <property type="match status" value="1"/>
</dbReference>
<evidence type="ECO:0000256" key="6">
    <source>
        <dbReference type="RuleBase" id="RU000481"/>
    </source>
</evidence>
<dbReference type="Proteomes" id="UP000317977">
    <property type="component" value="Unassembled WGS sequence"/>
</dbReference>
<proteinExistence type="inferred from homology"/>
<keyword evidence="3 6" id="KW-0032">Aminotransferase</keyword>
<evidence type="ECO:0000256" key="1">
    <source>
        <dbReference type="ARBA" id="ARBA00001933"/>
    </source>
</evidence>
<dbReference type="GO" id="GO:0006520">
    <property type="term" value="P:amino acid metabolic process"/>
    <property type="evidence" value="ECO:0007669"/>
    <property type="project" value="InterPro"/>
</dbReference>
<protein>
    <recommendedName>
        <fullName evidence="6">Aminotransferase</fullName>
        <ecNumber evidence="6">2.6.1.-</ecNumber>
    </recommendedName>
</protein>
<dbReference type="InterPro" id="IPR015424">
    <property type="entry name" value="PyrdxlP-dep_Trfase"/>
</dbReference>
<dbReference type="Pfam" id="PF00155">
    <property type="entry name" value="Aminotran_1_2"/>
    <property type="match status" value="1"/>
</dbReference>
<dbReference type="InterPro" id="IPR050596">
    <property type="entry name" value="AspAT/PAT-like"/>
</dbReference>
<keyword evidence="5" id="KW-0663">Pyridoxal phosphate</keyword>
<dbReference type="InterPro" id="IPR004839">
    <property type="entry name" value="Aminotransferase_I/II_large"/>
</dbReference>
<evidence type="ECO:0000256" key="3">
    <source>
        <dbReference type="ARBA" id="ARBA00022576"/>
    </source>
</evidence>
<comment type="similarity">
    <text evidence="2 6">Belongs to the class-I pyridoxal-phosphate-dependent aminotransferase family.</text>
</comment>
<dbReference type="CDD" id="cd00609">
    <property type="entry name" value="AAT_like"/>
    <property type="match status" value="1"/>
</dbReference>
<feature type="domain" description="Aminotransferase class I/classII large" evidence="7">
    <location>
        <begin position="92"/>
        <end position="424"/>
    </location>
</feature>
<evidence type="ECO:0000259" key="7">
    <source>
        <dbReference type="Pfam" id="PF00155"/>
    </source>
</evidence>
<dbReference type="InterPro" id="IPR004838">
    <property type="entry name" value="NHTrfase_class1_PyrdxlP-BS"/>
</dbReference>
<dbReference type="SUPFAM" id="SSF53383">
    <property type="entry name" value="PLP-dependent transferases"/>
    <property type="match status" value="1"/>
</dbReference>
<comment type="cofactor">
    <cofactor evidence="1 6">
        <name>pyridoxal 5'-phosphate</name>
        <dbReference type="ChEBI" id="CHEBI:597326"/>
    </cofactor>
</comment>
<keyword evidence="9" id="KW-1185">Reference proteome</keyword>
<sequence length="429" mass="47185">MPKAELRGYNCGFIITRHRSPTRGRLTAETRALVTALPPSGSPNCQTRAQGFNQIFSNESRTLMHPWIADRTAAFESSGIRKVFDLAAKLKDPINLSIGQPDFDVPDEIKTAAIDAIESGKNAYSPTQGIGPLRESLRAEIAAKYPHEDRDVFISSGTSGGLMLAMLSMINPGDEVIYLDPYFVMYPALLKMCGGVPVPVDSYPDFRLDPAKIEAAITPRTKLILVNSPANPTGITASEDELKDVARIAADHNIALLSDEIYSRFFYDGEFVSPASFNDQTIVIDGFSKSHAMTGWRVGYVHGPSEIINTMLKVQQYSFVCSPQPAQWGALRAMEVNLDGHIADYHRKRDLIYDGLSDKYEIAKPGGAFYVFPKSPIASGAQFVERAIEKGLLIIPGNIFSKHDTHFRISFAASDETLHRGIEVLRSLA</sequence>
<evidence type="ECO:0000313" key="9">
    <source>
        <dbReference type="Proteomes" id="UP000317977"/>
    </source>
</evidence>
<dbReference type="InterPro" id="IPR015421">
    <property type="entry name" value="PyrdxlP-dep_Trfase_major"/>
</dbReference>
<comment type="caution">
    <text evidence="8">The sequence shown here is derived from an EMBL/GenBank/DDBJ whole genome shotgun (WGS) entry which is preliminary data.</text>
</comment>
<dbReference type="EMBL" id="SJPX01000002">
    <property type="protein sequence ID" value="TWU55439.1"/>
    <property type="molecule type" value="Genomic_DNA"/>
</dbReference>
<dbReference type="InterPro" id="IPR015422">
    <property type="entry name" value="PyrdxlP-dep_Trfase_small"/>
</dbReference>
<dbReference type="Gene3D" id="3.90.1150.10">
    <property type="entry name" value="Aspartate Aminotransferase, domain 1"/>
    <property type="match status" value="1"/>
</dbReference>
<dbReference type="Gene3D" id="3.40.640.10">
    <property type="entry name" value="Type I PLP-dependent aspartate aminotransferase-like (Major domain)"/>
    <property type="match status" value="1"/>
</dbReference>
<organism evidence="8 9">
    <name type="scientific">Rubripirellula reticaptiva</name>
    <dbReference type="NCBI Taxonomy" id="2528013"/>
    <lineage>
        <taxon>Bacteria</taxon>
        <taxon>Pseudomonadati</taxon>
        <taxon>Planctomycetota</taxon>
        <taxon>Planctomycetia</taxon>
        <taxon>Pirellulales</taxon>
        <taxon>Pirellulaceae</taxon>
        <taxon>Rubripirellula</taxon>
    </lineage>
</organism>
<dbReference type="PANTHER" id="PTHR46383">
    <property type="entry name" value="ASPARTATE AMINOTRANSFERASE"/>
    <property type="match status" value="1"/>
</dbReference>